<dbReference type="Proteomes" id="UP000614469">
    <property type="component" value="Unassembled WGS sequence"/>
</dbReference>
<accession>A0A8J6NJI2</accession>
<dbReference type="SMART" id="SM00882">
    <property type="entry name" value="CoA_trans"/>
    <property type="match status" value="1"/>
</dbReference>
<dbReference type="EMBL" id="JACNJN010000212">
    <property type="protein sequence ID" value="MBC8336951.1"/>
    <property type="molecule type" value="Genomic_DNA"/>
</dbReference>
<dbReference type="Gene3D" id="3.40.1080.10">
    <property type="entry name" value="Glutaconate Coenzyme A-transferase"/>
    <property type="match status" value="1"/>
</dbReference>
<gene>
    <name evidence="2" type="ORF">H8E29_16975</name>
</gene>
<sequence length="258" mass="27732">MTSTFSSAELMIVNSARMLRDGDVVFVGVGQPNLACNLAKRTHAPNLTMIYEAGVIGAEPSRLPLSIGDPTLVSGALSICSMYDIFANYLQRGNVDVGFLGGAQIDRFGNINATVIGNNGYAHPKVRLPGSGGAELISAWANRCYIMTPHQKRRFPEKVDFITSAGFLNGRSERDATGVRGGGPLAIITDLGLLEPDENGELTLTALHPERTAEAAIENTGWDLQVAADLKSTEPPSDEELRILYDELDPDGLYLKRA</sequence>
<dbReference type="SUPFAM" id="SSF100950">
    <property type="entry name" value="NagB/RpiA/CoA transferase-like"/>
    <property type="match status" value="1"/>
</dbReference>
<evidence type="ECO:0000256" key="1">
    <source>
        <dbReference type="ARBA" id="ARBA00007047"/>
    </source>
</evidence>
<dbReference type="InterPro" id="IPR037171">
    <property type="entry name" value="NagB/RpiA_transferase-like"/>
</dbReference>
<proteinExistence type="inferred from homology"/>
<protein>
    <submittedName>
        <fullName evidence="2">CoA-transferase subunit beta</fullName>
    </submittedName>
</protein>
<reference evidence="2 3" key="1">
    <citation type="submission" date="2020-08" db="EMBL/GenBank/DDBJ databases">
        <title>Bridging the membrane lipid divide: bacteria of the FCB group superphylum have the potential to synthesize archaeal ether lipids.</title>
        <authorList>
            <person name="Villanueva L."/>
            <person name="Von Meijenfeldt F.A.B."/>
            <person name="Westbye A.B."/>
            <person name="Yadav S."/>
            <person name="Hopmans E.C."/>
            <person name="Dutilh B.E."/>
            <person name="Sinninghe Damste J.S."/>
        </authorList>
    </citation>
    <scope>NUCLEOTIDE SEQUENCE [LARGE SCALE GENOMIC DNA]</scope>
    <source>
        <strain evidence="2">NIOZ-UU36</strain>
    </source>
</reference>
<dbReference type="GO" id="GO:0008410">
    <property type="term" value="F:CoA-transferase activity"/>
    <property type="evidence" value="ECO:0007669"/>
    <property type="project" value="InterPro"/>
</dbReference>
<comment type="caution">
    <text evidence="2">The sequence shown here is derived from an EMBL/GenBank/DDBJ whole genome shotgun (WGS) entry which is preliminary data.</text>
</comment>
<dbReference type="PANTHER" id="PTHR43293:SF3">
    <property type="entry name" value="CHOLESTEROL RING-CLEAVING HYDROLASE IPDB SUBUNIT"/>
    <property type="match status" value="1"/>
</dbReference>
<evidence type="ECO:0000313" key="3">
    <source>
        <dbReference type="Proteomes" id="UP000614469"/>
    </source>
</evidence>
<organism evidence="2 3">
    <name type="scientific">Candidatus Desulfolinea nitratireducens</name>
    <dbReference type="NCBI Taxonomy" id="2841698"/>
    <lineage>
        <taxon>Bacteria</taxon>
        <taxon>Bacillati</taxon>
        <taxon>Chloroflexota</taxon>
        <taxon>Anaerolineae</taxon>
        <taxon>Anaerolineales</taxon>
        <taxon>Anaerolineales incertae sedis</taxon>
        <taxon>Candidatus Desulfolinea</taxon>
    </lineage>
</organism>
<comment type="similarity">
    <text evidence="1">Belongs to the 3-oxoacid CoA-transferase subunit B family.</text>
</comment>
<name>A0A8J6NJI2_9CHLR</name>
<evidence type="ECO:0000313" key="2">
    <source>
        <dbReference type="EMBL" id="MBC8336951.1"/>
    </source>
</evidence>
<dbReference type="Pfam" id="PF01144">
    <property type="entry name" value="CoA_trans"/>
    <property type="match status" value="1"/>
</dbReference>
<dbReference type="InterPro" id="IPR004165">
    <property type="entry name" value="CoA_trans_fam_I"/>
</dbReference>
<dbReference type="PANTHER" id="PTHR43293">
    <property type="entry name" value="ACETATE COA-TRANSFERASE YDIF"/>
    <property type="match status" value="1"/>
</dbReference>
<dbReference type="AlphaFoldDB" id="A0A8J6NJI2"/>